<dbReference type="Proteomes" id="UP001163046">
    <property type="component" value="Unassembled WGS sequence"/>
</dbReference>
<feature type="transmembrane region" description="Helical" evidence="1">
    <location>
        <begin position="12"/>
        <end position="31"/>
    </location>
</feature>
<keyword evidence="1" id="KW-1133">Transmembrane helix</keyword>
<dbReference type="PRINTS" id="PR00069">
    <property type="entry name" value="ALDKETRDTASE"/>
</dbReference>
<dbReference type="InterPro" id="IPR036812">
    <property type="entry name" value="NAD(P)_OxRdtase_dom_sf"/>
</dbReference>
<dbReference type="Gene3D" id="3.20.20.100">
    <property type="entry name" value="NADP-dependent oxidoreductase domain"/>
    <property type="match status" value="1"/>
</dbReference>
<dbReference type="InterPro" id="IPR023210">
    <property type="entry name" value="NADP_OxRdtase_dom"/>
</dbReference>
<keyword evidence="1" id="KW-0472">Membrane</keyword>
<dbReference type="SUPFAM" id="SSF51430">
    <property type="entry name" value="NAD(P)-linked oxidoreductase"/>
    <property type="match status" value="1"/>
</dbReference>
<comment type="caution">
    <text evidence="3">The sequence shown here is derived from an EMBL/GenBank/DDBJ whole genome shotgun (WGS) entry which is preliminary data.</text>
</comment>
<accession>A0A9W9YHF1</accession>
<dbReference type="PANTHER" id="PTHR43827:SF13">
    <property type="entry name" value="ALDO_KETO REDUCTASE FAMILY PROTEIN"/>
    <property type="match status" value="1"/>
</dbReference>
<evidence type="ECO:0000259" key="2">
    <source>
        <dbReference type="Pfam" id="PF00248"/>
    </source>
</evidence>
<organism evidence="3 4">
    <name type="scientific">Desmophyllum pertusum</name>
    <dbReference type="NCBI Taxonomy" id="174260"/>
    <lineage>
        <taxon>Eukaryota</taxon>
        <taxon>Metazoa</taxon>
        <taxon>Cnidaria</taxon>
        <taxon>Anthozoa</taxon>
        <taxon>Hexacorallia</taxon>
        <taxon>Scleractinia</taxon>
        <taxon>Caryophylliina</taxon>
        <taxon>Caryophylliidae</taxon>
        <taxon>Desmophyllum</taxon>
    </lineage>
</organism>
<dbReference type="GO" id="GO:0016491">
    <property type="term" value="F:oxidoreductase activity"/>
    <property type="evidence" value="ECO:0007669"/>
    <property type="project" value="InterPro"/>
</dbReference>
<dbReference type="Pfam" id="PF00248">
    <property type="entry name" value="Aldo_ket_red"/>
    <property type="match status" value="1"/>
</dbReference>
<gene>
    <name evidence="3" type="ORF">OS493_039050</name>
</gene>
<dbReference type="OrthoDB" id="416253at2759"/>
<feature type="domain" description="NADP-dependent oxidoreductase" evidence="2">
    <location>
        <begin position="34"/>
        <end position="110"/>
    </location>
</feature>
<keyword evidence="4" id="KW-1185">Reference proteome</keyword>
<dbReference type="InterPro" id="IPR020471">
    <property type="entry name" value="AKR"/>
</dbReference>
<evidence type="ECO:0000313" key="3">
    <source>
        <dbReference type="EMBL" id="KAJ7348784.1"/>
    </source>
</evidence>
<dbReference type="EMBL" id="MU827448">
    <property type="protein sequence ID" value="KAJ7348784.1"/>
    <property type="molecule type" value="Genomic_DNA"/>
</dbReference>
<name>A0A9W9YHF1_9CNID</name>
<proteinExistence type="predicted"/>
<dbReference type="AlphaFoldDB" id="A0A9W9YHF1"/>
<protein>
    <recommendedName>
        <fullName evidence="2">NADP-dependent oxidoreductase domain-containing protein</fullName>
    </recommendedName>
</protein>
<evidence type="ECO:0000256" key="1">
    <source>
        <dbReference type="SAM" id="Phobius"/>
    </source>
</evidence>
<reference evidence="3" key="1">
    <citation type="submission" date="2023-01" db="EMBL/GenBank/DDBJ databases">
        <title>Genome assembly of the deep-sea coral Lophelia pertusa.</title>
        <authorList>
            <person name="Herrera S."/>
            <person name="Cordes E."/>
        </authorList>
    </citation>
    <scope>NUCLEOTIDE SEQUENCE</scope>
    <source>
        <strain evidence="3">USNM1676648</strain>
        <tissue evidence="3">Polyp</tissue>
    </source>
</reference>
<sequence>MDTAYDHTILQAFMDLILATLTCFLFTHLPLEGMFDSYKAMLKLKEQGVLRSAGVSNFVVNHLKEMEKAGLPTPAVNQIELNPYWQLDDIVNYCSEKGIVPMGYCPLFRGQKNDDPVLVEMAIRIMYPPIIALGRS</sequence>
<dbReference type="PANTHER" id="PTHR43827">
    <property type="entry name" value="2,5-DIKETO-D-GLUCONIC ACID REDUCTASE"/>
    <property type="match status" value="1"/>
</dbReference>
<evidence type="ECO:0000313" key="4">
    <source>
        <dbReference type="Proteomes" id="UP001163046"/>
    </source>
</evidence>
<keyword evidence="1" id="KW-0812">Transmembrane</keyword>